<organism evidence="2 3">
    <name type="scientific">Phytophthora cactorum</name>
    <dbReference type="NCBI Taxonomy" id="29920"/>
    <lineage>
        <taxon>Eukaryota</taxon>
        <taxon>Sar</taxon>
        <taxon>Stramenopiles</taxon>
        <taxon>Oomycota</taxon>
        <taxon>Peronosporomycetes</taxon>
        <taxon>Peronosporales</taxon>
        <taxon>Peronosporaceae</taxon>
        <taxon>Phytophthora</taxon>
    </lineage>
</organism>
<dbReference type="AlphaFoldDB" id="A0A8T1U9Y1"/>
<proteinExistence type="predicted"/>
<dbReference type="Proteomes" id="UP000688947">
    <property type="component" value="Unassembled WGS sequence"/>
</dbReference>
<protein>
    <submittedName>
        <fullName evidence="2">Uncharacterized protein</fullName>
    </submittedName>
</protein>
<feature type="non-terminal residue" evidence="2">
    <location>
        <position position="323"/>
    </location>
</feature>
<evidence type="ECO:0000256" key="1">
    <source>
        <dbReference type="SAM" id="MobiDB-lite"/>
    </source>
</evidence>
<dbReference type="VEuPathDB" id="FungiDB:PC110_g15753"/>
<feature type="region of interest" description="Disordered" evidence="1">
    <location>
        <begin position="53"/>
        <end position="106"/>
    </location>
</feature>
<dbReference type="OrthoDB" id="123301at2759"/>
<feature type="compositionally biased region" description="Basic and acidic residues" evidence="1">
    <location>
        <begin position="86"/>
        <end position="99"/>
    </location>
</feature>
<name>A0A8T1U9Y1_9STRA</name>
<evidence type="ECO:0000313" key="2">
    <source>
        <dbReference type="EMBL" id="KAG6955213.1"/>
    </source>
</evidence>
<dbReference type="EMBL" id="JAENGZ010000693">
    <property type="protein sequence ID" value="KAG6955213.1"/>
    <property type="molecule type" value="Genomic_DNA"/>
</dbReference>
<comment type="caution">
    <text evidence="2">The sequence shown here is derived from an EMBL/GenBank/DDBJ whole genome shotgun (WGS) entry which is preliminary data.</text>
</comment>
<accession>A0A8T1U9Y1</accession>
<evidence type="ECO:0000313" key="3">
    <source>
        <dbReference type="Proteomes" id="UP000688947"/>
    </source>
</evidence>
<gene>
    <name evidence="2" type="ORF">JG687_00011366</name>
</gene>
<reference evidence="2" key="1">
    <citation type="submission" date="2021-01" db="EMBL/GenBank/DDBJ databases">
        <title>Phytophthora aleatoria, a newly-described species from Pinus radiata is distinct from Phytophthora cactorum isolates based on comparative genomics.</title>
        <authorList>
            <person name="Mcdougal R."/>
            <person name="Panda P."/>
            <person name="Williams N."/>
            <person name="Studholme D.J."/>
        </authorList>
    </citation>
    <scope>NUCLEOTIDE SEQUENCE</scope>
    <source>
        <strain evidence="2">NZFS 3830</strain>
    </source>
</reference>
<sequence>MARELLRSEAHELQELQDKIHMMAEALNDLVYAREELEAMLLREAEVINELTASSGSAGPGNGGGDQATSAGTGEARVTDNADNTEATRVRDTTVRKGDQQASKGGNVLVGGGVPATTASSATSAALHYALVIRERIAGIARHLASPNHPSGGSMFVVGVPAHAAAYRSGKCIEEGYAGIRSLVIFDGLSAQDFDDLTSLVSHPSKLYEKRLRPWPDWGSPTLSEIELMLNSVMLRRQAASVFTKFPLDRFAEKLFYTISLLNRVLARDRQPAAPNQISDEYSDQALNKLRRKCDEFKRDHPFLELFYAKEIAEHQAVNDKLM</sequence>